<evidence type="ECO:0000256" key="1">
    <source>
        <dbReference type="ARBA" id="ARBA00010699"/>
    </source>
</evidence>
<proteinExistence type="inferred from homology"/>
<comment type="similarity">
    <text evidence="1 5">Belongs to the Fmt family.</text>
</comment>
<evidence type="ECO:0000256" key="2">
    <source>
        <dbReference type="ARBA" id="ARBA00012261"/>
    </source>
</evidence>
<dbReference type="Pfam" id="PF00551">
    <property type="entry name" value="Formyl_trans_N"/>
    <property type="match status" value="1"/>
</dbReference>
<dbReference type="EC" id="2.1.2.9" evidence="2 5"/>
<dbReference type="InterPro" id="IPR044135">
    <property type="entry name" value="Met-tRNA-FMT_C"/>
</dbReference>
<dbReference type="InterPro" id="IPR011034">
    <property type="entry name" value="Formyl_transferase-like_C_sf"/>
</dbReference>
<evidence type="ECO:0000256" key="5">
    <source>
        <dbReference type="HAMAP-Rule" id="MF_00182"/>
    </source>
</evidence>
<dbReference type="RefSeq" id="WP_379860702.1">
    <property type="nucleotide sequence ID" value="NZ_JBHMFC010000021.1"/>
</dbReference>
<dbReference type="EMBL" id="JBHMFC010000021">
    <property type="protein sequence ID" value="MFB9056516.1"/>
    <property type="molecule type" value="Genomic_DNA"/>
</dbReference>
<keyword evidence="9" id="KW-1185">Reference proteome</keyword>
<dbReference type="InterPro" id="IPR036477">
    <property type="entry name" value="Formyl_transf_N_sf"/>
</dbReference>
<organism evidence="8 9">
    <name type="scientific">Mariniflexile ostreae</name>
    <dbReference type="NCBI Taxonomy" id="1520892"/>
    <lineage>
        <taxon>Bacteria</taxon>
        <taxon>Pseudomonadati</taxon>
        <taxon>Bacteroidota</taxon>
        <taxon>Flavobacteriia</taxon>
        <taxon>Flavobacteriales</taxon>
        <taxon>Flavobacteriaceae</taxon>
        <taxon>Mariniflexile</taxon>
    </lineage>
</organism>
<evidence type="ECO:0000256" key="3">
    <source>
        <dbReference type="ARBA" id="ARBA00022679"/>
    </source>
</evidence>
<reference evidence="8 9" key="1">
    <citation type="submission" date="2024-09" db="EMBL/GenBank/DDBJ databases">
        <authorList>
            <person name="Sun Q."/>
            <person name="Mori K."/>
        </authorList>
    </citation>
    <scope>NUCLEOTIDE SEQUENCE [LARGE SCALE GENOMIC DNA]</scope>
    <source>
        <strain evidence="8 9">CECT 8622</strain>
    </source>
</reference>
<protein>
    <recommendedName>
        <fullName evidence="2 5">Methionyl-tRNA formyltransferase</fullName>
        <ecNumber evidence="2 5">2.1.2.9</ecNumber>
    </recommendedName>
</protein>
<dbReference type="Pfam" id="PF02911">
    <property type="entry name" value="Formyl_trans_C"/>
    <property type="match status" value="1"/>
</dbReference>
<dbReference type="CDD" id="cd08646">
    <property type="entry name" value="FMT_core_Met-tRNA-FMT_N"/>
    <property type="match status" value="1"/>
</dbReference>
<comment type="catalytic activity">
    <reaction evidence="5">
        <text>L-methionyl-tRNA(fMet) + (6R)-10-formyltetrahydrofolate = N-formyl-L-methionyl-tRNA(fMet) + (6S)-5,6,7,8-tetrahydrofolate + H(+)</text>
        <dbReference type="Rhea" id="RHEA:24380"/>
        <dbReference type="Rhea" id="RHEA-COMP:9952"/>
        <dbReference type="Rhea" id="RHEA-COMP:9953"/>
        <dbReference type="ChEBI" id="CHEBI:15378"/>
        <dbReference type="ChEBI" id="CHEBI:57453"/>
        <dbReference type="ChEBI" id="CHEBI:78530"/>
        <dbReference type="ChEBI" id="CHEBI:78844"/>
        <dbReference type="ChEBI" id="CHEBI:195366"/>
        <dbReference type="EC" id="2.1.2.9"/>
    </reaction>
</comment>
<dbReference type="NCBIfam" id="TIGR00460">
    <property type="entry name" value="fmt"/>
    <property type="match status" value="1"/>
</dbReference>
<dbReference type="InterPro" id="IPR005794">
    <property type="entry name" value="Fmt"/>
</dbReference>
<dbReference type="PANTHER" id="PTHR11138:SF5">
    <property type="entry name" value="METHIONYL-TRNA FORMYLTRANSFERASE, MITOCHONDRIAL"/>
    <property type="match status" value="1"/>
</dbReference>
<dbReference type="Proteomes" id="UP001589585">
    <property type="component" value="Unassembled WGS sequence"/>
</dbReference>
<evidence type="ECO:0000313" key="8">
    <source>
        <dbReference type="EMBL" id="MFB9056516.1"/>
    </source>
</evidence>
<name>A0ABV5FAN0_9FLAO</name>
<dbReference type="InterPro" id="IPR005793">
    <property type="entry name" value="Formyl_trans_C"/>
</dbReference>
<dbReference type="InterPro" id="IPR002376">
    <property type="entry name" value="Formyl_transf_N"/>
</dbReference>
<accession>A0ABV5FAN0</accession>
<evidence type="ECO:0000259" key="6">
    <source>
        <dbReference type="Pfam" id="PF00551"/>
    </source>
</evidence>
<dbReference type="HAMAP" id="MF_00182">
    <property type="entry name" value="Formyl_trans"/>
    <property type="match status" value="1"/>
</dbReference>
<dbReference type="PANTHER" id="PTHR11138">
    <property type="entry name" value="METHIONYL-TRNA FORMYLTRANSFERASE"/>
    <property type="match status" value="1"/>
</dbReference>
<dbReference type="GO" id="GO:0004479">
    <property type="term" value="F:methionyl-tRNA formyltransferase activity"/>
    <property type="evidence" value="ECO:0007669"/>
    <property type="project" value="UniProtKB-EC"/>
</dbReference>
<dbReference type="Gene3D" id="3.40.50.12230">
    <property type="match status" value="1"/>
</dbReference>
<feature type="binding site" evidence="5">
    <location>
        <begin position="121"/>
        <end position="124"/>
    </location>
    <ligand>
        <name>(6S)-5,6,7,8-tetrahydrofolate</name>
        <dbReference type="ChEBI" id="CHEBI:57453"/>
    </ligand>
</feature>
<dbReference type="SUPFAM" id="SSF50486">
    <property type="entry name" value="FMT C-terminal domain-like"/>
    <property type="match status" value="1"/>
</dbReference>
<feature type="domain" description="Formyl transferase N-terminal" evidence="6">
    <location>
        <begin position="15"/>
        <end position="186"/>
    </location>
</feature>
<keyword evidence="3 5" id="KW-0808">Transferase</keyword>
<comment type="function">
    <text evidence="5">Attaches a formyl group to the free amino group of methionyl-tRNA(fMet). The formyl group appears to play a dual role in the initiator identity of N-formylmethionyl-tRNA by promoting its recognition by IF2 and preventing the misappropriation of this tRNA by the elongation apparatus.</text>
</comment>
<comment type="caution">
    <text evidence="8">The sequence shown here is derived from an EMBL/GenBank/DDBJ whole genome shotgun (WGS) entry which is preliminary data.</text>
</comment>
<dbReference type="InterPro" id="IPR041711">
    <property type="entry name" value="Met-tRNA-FMT_N"/>
</dbReference>
<dbReference type="SUPFAM" id="SSF53328">
    <property type="entry name" value="Formyltransferase"/>
    <property type="match status" value="1"/>
</dbReference>
<gene>
    <name evidence="5 8" type="primary">fmt</name>
    <name evidence="8" type="ORF">ACFFU9_07130</name>
</gene>
<dbReference type="CDD" id="cd08704">
    <property type="entry name" value="Met_tRNA_FMT_C"/>
    <property type="match status" value="1"/>
</dbReference>
<feature type="domain" description="Formyl transferase C-terminal" evidence="7">
    <location>
        <begin position="216"/>
        <end position="316"/>
    </location>
</feature>
<evidence type="ECO:0000259" key="7">
    <source>
        <dbReference type="Pfam" id="PF02911"/>
    </source>
</evidence>
<keyword evidence="4 5" id="KW-0648">Protein biosynthesis</keyword>
<sequence length="325" mass="36127">MTDKENMHPETKALRIVFMGTPDFAVSTLKALVEHHYTIVGVITAPDRPAGRGRQLNESAVKQYAKSVGLPVLQPTNLKCGDFLKALEALQANLQVVVAFRMLPKVVWDMPELGTFNLHASLLPNYRGAAPINWAIINGESKTGVSTFFIDEKIDTGDMILQEEIDIEPSENAGSLHDKLMHSGSLLVLKTVRLIEEGAVITTAQKETEDIKTAYKLDKDNCKIDWNANIDDIYNKIRGLSPYPAAWCSLINGNDTLDVKIYDAEKELTVHELKNGTIVSSKNDLKVAAPNGYIYIKEMKLPGKRTMDIKSLLNGYQIENDAKMR</sequence>
<evidence type="ECO:0000256" key="4">
    <source>
        <dbReference type="ARBA" id="ARBA00022917"/>
    </source>
</evidence>
<evidence type="ECO:0000313" key="9">
    <source>
        <dbReference type="Proteomes" id="UP001589585"/>
    </source>
</evidence>